<comment type="subcellular location">
    <subcellularLocation>
        <location evidence="1">Nucleus</location>
    </subcellularLocation>
</comment>
<feature type="domain" description="UBP-type" evidence="12">
    <location>
        <begin position="108"/>
        <end position="205"/>
    </location>
</feature>
<comment type="caution">
    <text evidence="13">The sequence shown here is derived from an EMBL/GenBank/DDBJ whole genome shotgun (WGS) entry which is preliminary data.</text>
</comment>
<dbReference type="PANTHER" id="PTHR21646:SF16">
    <property type="entry name" value="U4_U6.U5 TRI-SNRNP-ASSOCIATED PROTEIN 2"/>
    <property type="match status" value="1"/>
</dbReference>
<evidence type="ECO:0000256" key="10">
    <source>
        <dbReference type="SAM" id="MobiDB-lite"/>
    </source>
</evidence>
<evidence type="ECO:0000256" key="1">
    <source>
        <dbReference type="ARBA" id="ARBA00004123"/>
    </source>
</evidence>
<dbReference type="GO" id="GO:0016579">
    <property type="term" value="P:protein deubiquitination"/>
    <property type="evidence" value="ECO:0007669"/>
    <property type="project" value="InterPro"/>
</dbReference>
<dbReference type="Gene3D" id="3.30.40.10">
    <property type="entry name" value="Zinc/RING finger domain, C3HC4 (zinc finger)"/>
    <property type="match status" value="1"/>
</dbReference>
<organism evidence="13 14">
    <name type="scientific">Papiliotrema laurentii</name>
    <name type="common">Cryptococcus laurentii</name>
    <dbReference type="NCBI Taxonomy" id="5418"/>
    <lineage>
        <taxon>Eukaryota</taxon>
        <taxon>Fungi</taxon>
        <taxon>Dikarya</taxon>
        <taxon>Basidiomycota</taxon>
        <taxon>Agaricomycotina</taxon>
        <taxon>Tremellomycetes</taxon>
        <taxon>Tremellales</taxon>
        <taxon>Rhynchogastremaceae</taxon>
        <taxon>Papiliotrema</taxon>
    </lineage>
</organism>
<dbReference type="GO" id="GO:0008270">
    <property type="term" value="F:zinc ion binding"/>
    <property type="evidence" value="ECO:0007669"/>
    <property type="project" value="UniProtKB-KW"/>
</dbReference>
<reference evidence="13" key="1">
    <citation type="submission" date="2023-02" db="EMBL/GenBank/DDBJ databases">
        <title>Identification and recombinant expression of a fungal hydrolase from Papiliotrema laurentii that hydrolyzes apple cutin and clears colloidal polyester polyurethane.</title>
        <authorList>
            <consortium name="DOE Joint Genome Institute"/>
            <person name="Roman V.A."/>
            <person name="Bojanowski C."/>
            <person name="Crable B.R."/>
            <person name="Wagner D.N."/>
            <person name="Hung C.S."/>
            <person name="Nadeau L.J."/>
            <person name="Schratz L."/>
            <person name="Haridas S."/>
            <person name="Pangilinan J."/>
            <person name="Lipzen A."/>
            <person name="Na H."/>
            <person name="Yan M."/>
            <person name="Ng V."/>
            <person name="Grigoriev I.V."/>
            <person name="Spatafora J.W."/>
            <person name="Barlow D."/>
            <person name="Biffinger J."/>
            <person name="Kelley-Loughnane N."/>
            <person name="Varaljay V.A."/>
            <person name="Crookes-Goodson W.J."/>
        </authorList>
    </citation>
    <scope>NUCLEOTIDE SEQUENCE</scope>
    <source>
        <strain evidence="13">5307AH</strain>
    </source>
</reference>
<dbReference type="InterPro" id="IPR001394">
    <property type="entry name" value="Peptidase_C19_UCH"/>
</dbReference>
<dbReference type="Proteomes" id="UP001182556">
    <property type="component" value="Unassembled WGS sequence"/>
</dbReference>
<dbReference type="Gene3D" id="3.90.70.10">
    <property type="entry name" value="Cysteine proteinases"/>
    <property type="match status" value="1"/>
</dbReference>
<evidence type="ECO:0000256" key="4">
    <source>
        <dbReference type="ARBA" id="ARBA00022728"/>
    </source>
</evidence>
<keyword evidence="8" id="KW-0539">Nucleus</keyword>
<evidence type="ECO:0000259" key="12">
    <source>
        <dbReference type="PROSITE" id="PS50271"/>
    </source>
</evidence>
<dbReference type="SUPFAM" id="SSF57850">
    <property type="entry name" value="RING/U-box"/>
    <property type="match status" value="1"/>
</dbReference>
<dbReference type="PANTHER" id="PTHR21646">
    <property type="entry name" value="UBIQUITIN CARBOXYL-TERMINAL HYDROLASE"/>
    <property type="match status" value="1"/>
</dbReference>
<dbReference type="InterPro" id="IPR013083">
    <property type="entry name" value="Znf_RING/FYVE/PHD"/>
</dbReference>
<evidence type="ECO:0000256" key="8">
    <source>
        <dbReference type="ARBA" id="ARBA00023242"/>
    </source>
</evidence>
<keyword evidence="7" id="KW-0508">mRNA splicing</keyword>
<dbReference type="Pfam" id="PF00443">
    <property type="entry name" value="UCH"/>
    <property type="match status" value="1"/>
</dbReference>
<dbReference type="AlphaFoldDB" id="A0AAD9L8Y0"/>
<dbReference type="InterPro" id="IPR050185">
    <property type="entry name" value="Ub_carboxyl-term_hydrolase"/>
</dbReference>
<evidence type="ECO:0000313" key="14">
    <source>
        <dbReference type="Proteomes" id="UP001182556"/>
    </source>
</evidence>
<dbReference type="GO" id="GO:0004843">
    <property type="term" value="F:cysteine-type deubiquitinase activity"/>
    <property type="evidence" value="ECO:0007669"/>
    <property type="project" value="InterPro"/>
</dbReference>
<evidence type="ECO:0000256" key="5">
    <source>
        <dbReference type="ARBA" id="ARBA00022771"/>
    </source>
</evidence>
<keyword evidence="6" id="KW-0862">Zinc</keyword>
<name>A0AAD9L8Y0_PAPLA</name>
<keyword evidence="3" id="KW-0479">Metal-binding</keyword>
<dbReference type="InterPro" id="IPR033809">
    <property type="entry name" value="USP39"/>
</dbReference>
<dbReference type="InterPro" id="IPR038765">
    <property type="entry name" value="Papain-like_cys_pep_sf"/>
</dbReference>
<feature type="region of interest" description="Disordered" evidence="10">
    <location>
        <begin position="1"/>
        <end position="74"/>
    </location>
</feature>
<dbReference type="PROSITE" id="PS50271">
    <property type="entry name" value="ZF_UBP"/>
    <property type="match status" value="1"/>
</dbReference>
<evidence type="ECO:0000256" key="2">
    <source>
        <dbReference type="ARBA" id="ARBA00022664"/>
    </source>
</evidence>
<dbReference type="InterPro" id="IPR001607">
    <property type="entry name" value="Znf_UBP"/>
</dbReference>
<dbReference type="PROSITE" id="PS50235">
    <property type="entry name" value="USP_3"/>
    <property type="match status" value="1"/>
</dbReference>
<feature type="compositionally biased region" description="Low complexity" evidence="10">
    <location>
        <begin position="39"/>
        <end position="48"/>
    </location>
</feature>
<dbReference type="SMART" id="SM00290">
    <property type="entry name" value="ZnF_UBP"/>
    <property type="match status" value="1"/>
</dbReference>
<evidence type="ECO:0008006" key="15">
    <source>
        <dbReference type="Google" id="ProtNLM"/>
    </source>
</evidence>
<keyword evidence="14" id="KW-1185">Reference proteome</keyword>
<sequence>MTSSPVRDPMRSPPTSPPAAKRARLDPDETLTALPPSSPSSSTPSKTKSNGHALPNGLGEVTEAPPIATSAPLPESLNKAAIDHTDDDEDDDEPVPVAQLAEEEDLSRRDMYLDTVSRQSLDFDFERLCSKSLSNINVYACLVCGKYFQGRGRGSWAYRHAVGENHRVWLNLETEKFYVLPEGYPVSDPSLKDILYVLNPRYDSASLSKLSSLPEPSYTLDSKPFLPGYIGLNNMKDHDYLNVILQLLLHVPPIRTFFLDPKTPQLQDEARPTELVKRLATLARRLWNPRLFKAQVSPHEFLQEVSKRSAGKFKITERGDPVEFLSWLINNLHKDLGGTKKRGSSVIYSTFQGKVQIETQQVITHKEYSRPIFDVSRDIQKTMSPFLFLALDLPATPLFTDSNEKKIIPQVPLSAILAKFDGKTTQEFGPTLKRHHLTALPPYLILHIKRFTKNNFVEEKNPTIVSFPLRGVELGEYVDPKPSDPLHTVYDLMSNVTLDSNLASTSSTGTGPGITKSTKVNPDEESHMAWRIHVRAGQGGGDDEKWFEMQDLRVDEVRREMVFLGETVIQVWERRDLSTPGAKANGTS</sequence>
<dbReference type="InterPro" id="IPR028889">
    <property type="entry name" value="USP"/>
</dbReference>
<keyword evidence="4" id="KW-0747">Spliceosome</keyword>
<protein>
    <recommendedName>
        <fullName evidence="15">U4/U6.U5 tri-snRNP-associated protein 2</fullName>
    </recommendedName>
</protein>
<evidence type="ECO:0000256" key="3">
    <source>
        <dbReference type="ARBA" id="ARBA00022723"/>
    </source>
</evidence>
<proteinExistence type="predicted"/>
<gene>
    <name evidence="13" type="ORF">DB88DRAFT_32834</name>
</gene>
<evidence type="ECO:0000256" key="9">
    <source>
        <dbReference type="PROSITE-ProRule" id="PRU00502"/>
    </source>
</evidence>
<dbReference type="Pfam" id="PF02148">
    <property type="entry name" value="zf-UBP"/>
    <property type="match status" value="1"/>
</dbReference>
<accession>A0AAD9L8Y0</accession>
<keyword evidence="2" id="KW-0507">mRNA processing</keyword>
<dbReference type="CDD" id="cd02669">
    <property type="entry name" value="Peptidase_C19M"/>
    <property type="match status" value="1"/>
</dbReference>
<evidence type="ECO:0000259" key="11">
    <source>
        <dbReference type="PROSITE" id="PS50235"/>
    </source>
</evidence>
<dbReference type="GO" id="GO:0005681">
    <property type="term" value="C:spliceosomal complex"/>
    <property type="evidence" value="ECO:0007669"/>
    <property type="project" value="UniProtKB-KW"/>
</dbReference>
<feature type="domain" description="USP" evidence="11">
    <location>
        <begin position="230"/>
        <end position="575"/>
    </location>
</feature>
<evidence type="ECO:0000256" key="6">
    <source>
        <dbReference type="ARBA" id="ARBA00022833"/>
    </source>
</evidence>
<dbReference type="GO" id="GO:0000245">
    <property type="term" value="P:spliceosomal complex assembly"/>
    <property type="evidence" value="ECO:0007669"/>
    <property type="project" value="InterPro"/>
</dbReference>
<evidence type="ECO:0000313" key="13">
    <source>
        <dbReference type="EMBL" id="KAK1927458.1"/>
    </source>
</evidence>
<dbReference type="SUPFAM" id="SSF54001">
    <property type="entry name" value="Cysteine proteinases"/>
    <property type="match status" value="1"/>
</dbReference>
<evidence type="ECO:0000256" key="7">
    <source>
        <dbReference type="ARBA" id="ARBA00023187"/>
    </source>
</evidence>
<keyword evidence="5 9" id="KW-0863">Zinc-finger</keyword>
<dbReference type="EMBL" id="JAODAN010000001">
    <property type="protein sequence ID" value="KAK1927458.1"/>
    <property type="molecule type" value="Genomic_DNA"/>
</dbReference>